<dbReference type="Gene3D" id="3.40.50.1110">
    <property type="entry name" value="SGNH hydrolase"/>
    <property type="match status" value="1"/>
</dbReference>
<keyword evidence="1" id="KW-0378">Hydrolase</keyword>
<proteinExistence type="predicted"/>
<evidence type="ECO:0000313" key="5">
    <source>
        <dbReference type="EMBL" id="TDB66004.1"/>
    </source>
</evidence>
<evidence type="ECO:0000259" key="4">
    <source>
        <dbReference type="Pfam" id="PF18962"/>
    </source>
</evidence>
<dbReference type="SUPFAM" id="SSF52266">
    <property type="entry name" value="SGNH hydrolase"/>
    <property type="match status" value="1"/>
</dbReference>
<dbReference type="InterPro" id="IPR005181">
    <property type="entry name" value="SASA"/>
</dbReference>
<evidence type="ECO:0000259" key="3">
    <source>
        <dbReference type="Pfam" id="PF03629"/>
    </source>
</evidence>
<feature type="domain" description="Sialate O-acetylesterase" evidence="3">
    <location>
        <begin position="141"/>
        <end position="325"/>
    </location>
</feature>
<dbReference type="InterPro" id="IPR036514">
    <property type="entry name" value="SGNH_hydro_sf"/>
</dbReference>
<evidence type="ECO:0000313" key="6">
    <source>
        <dbReference type="Proteomes" id="UP000295706"/>
    </source>
</evidence>
<dbReference type="EMBL" id="SMJU01000005">
    <property type="protein sequence ID" value="TDB66004.1"/>
    <property type="molecule type" value="Genomic_DNA"/>
</dbReference>
<evidence type="ECO:0000256" key="1">
    <source>
        <dbReference type="ARBA" id="ARBA00022801"/>
    </source>
</evidence>
<name>A0A4R4KDJ4_9BACT</name>
<accession>A0A4R4KDJ4</accession>
<dbReference type="AlphaFoldDB" id="A0A4R4KDJ4"/>
<dbReference type="OrthoDB" id="1488710at2"/>
<comment type="caution">
    <text evidence="5">The sequence shown here is derived from an EMBL/GenBank/DDBJ whole genome shotgun (WGS) entry which is preliminary data.</text>
</comment>
<dbReference type="InterPro" id="IPR026444">
    <property type="entry name" value="Secre_tail"/>
</dbReference>
<protein>
    <submittedName>
        <fullName evidence="5">T9SS type A sorting domain-containing protein</fullName>
    </submittedName>
</protein>
<gene>
    <name evidence="5" type="ORF">EZE20_09590</name>
</gene>
<dbReference type="GO" id="GO:0016788">
    <property type="term" value="F:hydrolase activity, acting on ester bonds"/>
    <property type="evidence" value="ECO:0007669"/>
    <property type="project" value="UniProtKB-ARBA"/>
</dbReference>
<dbReference type="Proteomes" id="UP000295706">
    <property type="component" value="Unassembled WGS sequence"/>
</dbReference>
<sequence>MLLFLNLYFTTAQRMLTKSFTSIFLNAWLLCATCAMVAQAQITITSPTDRSVYQRDITGQTTISISGTYTQPIDKVEVRAVPVIPGQGIATEWSTLQNNPTGGIFVGTLRLQGGWYTLEVRALLAGSIIGRDVVSRMGVGEVFMIAGQSNAQGLSNAPGPAATDDRVNYIVYDNTVNSILDPPAPTFAHLESNVTVGPRGQTAWCWGILGDLLTRKLNVPVLFINTAWEGTSVRNWAESAAGKSTINYYGGFPYPARMPYGNMLISTQHYVHQLGVRAILWMQGETDTTPINMSAREYQDNLQFVINKLSGDTGKRINWVIARTSRTVSLSGESITSQAVINGQNAVLNTTFNSTFPGPETDNFLLPRPDGLHFVGQEGNRLLAELWNNSLNTTFFSTITPVTPSPIPALTTSCGTDNATVTLTLPDGYSSYTWSTGQTGKTIAVSSAGTYRATLKDASGNALRSPQITIPGTVRPVRPVIIPGGQQQACADSGLLLAASGGTDYFLWSNGSTTKSLKALQTGNYTVKARNVFGCESEVSAPVNLTVRPALSAPVVEQSGPYSLSAAISETGLNEKYEWRYNTGFLKPETPAVKVTETGSYSARARAVFTLGSTNSLTCYSAYSAPFPYTISEGDGVVIFPNPSRGGVIAIETREDLTNAEVAFYNIDGTIIRTQKFPILNERRTINAGTLPTGTYIVRVRAPGLDVTKRIVID</sequence>
<feature type="chain" id="PRO_5020714385" evidence="2">
    <location>
        <begin position="41"/>
        <end position="714"/>
    </location>
</feature>
<evidence type="ECO:0000256" key="2">
    <source>
        <dbReference type="SAM" id="SignalP"/>
    </source>
</evidence>
<organism evidence="5 6">
    <name type="scientific">Arundinibacter roseus</name>
    <dbReference type="NCBI Taxonomy" id="2070510"/>
    <lineage>
        <taxon>Bacteria</taxon>
        <taxon>Pseudomonadati</taxon>
        <taxon>Bacteroidota</taxon>
        <taxon>Cytophagia</taxon>
        <taxon>Cytophagales</taxon>
        <taxon>Spirosomataceae</taxon>
        <taxon>Arundinibacter</taxon>
    </lineage>
</organism>
<feature type="signal peptide" evidence="2">
    <location>
        <begin position="1"/>
        <end position="40"/>
    </location>
</feature>
<keyword evidence="2" id="KW-0732">Signal</keyword>
<dbReference type="NCBIfam" id="TIGR04183">
    <property type="entry name" value="Por_Secre_tail"/>
    <property type="match status" value="1"/>
</dbReference>
<keyword evidence="6" id="KW-1185">Reference proteome</keyword>
<dbReference type="Pfam" id="PF18962">
    <property type="entry name" value="Por_Secre_tail"/>
    <property type="match status" value="1"/>
</dbReference>
<reference evidence="5 6" key="1">
    <citation type="submission" date="2019-02" db="EMBL/GenBank/DDBJ databases">
        <title>Arundinibacter roseus gen. nov., sp. nov., a new member of the family Cytophagaceae.</title>
        <authorList>
            <person name="Szuroczki S."/>
            <person name="Khayer B."/>
            <person name="Sproer C."/>
            <person name="Toumi M."/>
            <person name="Szabo A."/>
            <person name="Felfoldi T."/>
            <person name="Schumann P."/>
            <person name="Toth E."/>
        </authorList>
    </citation>
    <scope>NUCLEOTIDE SEQUENCE [LARGE SCALE GENOMIC DNA]</scope>
    <source>
        <strain evidence="5 6">DMA-k-7a</strain>
    </source>
</reference>
<dbReference type="Pfam" id="PF03629">
    <property type="entry name" value="SASA"/>
    <property type="match status" value="1"/>
</dbReference>
<feature type="domain" description="Secretion system C-terminal sorting" evidence="4">
    <location>
        <begin position="639"/>
        <end position="713"/>
    </location>
</feature>